<comment type="caution">
    <text evidence="1">The sequence shown here is derived from an EMBL/GenBank/DDBJ whole genome shotgun (WGS) entry which is preliminary data.</text>
</comment>
<dbReference type="Proteomes" id="UP000297855">
    <property type="component" value="Unassembled WGS sequence"/>
</dbReference>
<dbReference type="InterPro" id="IPR012675">
    <property type="entry name" value="Beta-grasp_dom_sf"/>
</dbReference>
<name>A0A4R9GMU2_9LEPT</name>
<dbReference type="OrthoDB" id="337812at2"/>
<dbReference type="InterPro" id="IPR016155">
    <property type="entry name" value="Mopterin_synth/thiamin_S_b"/>
</dbReference>
<dbReference type="InterPro" id="IPR003749">
    <property type="entry name" value="ThiS/MoaD-like"/>
</dbReference>
<dbReference type="SUPFAM" id="SSF54285">
    <property type="entry name" value="MoaD/ThiS"/>
    <property type="match status" value="1"/>
</dbReference>
<reference evidence="1" key="1">
    <citation type="journal article" date="2019" name="PLoS Negl. Trop. Dis.">
        <title>Revisiting the worldwide diversity of Leptospira species in the environment.</title>
        <authorList>
            <person name="Vincent A.T."/>
            <person name="Schiettekatte O."/>
            <person name="Bourhy P."/>
            <person name="Veyrier F.J."/>
            <person name="Picardeau M."/>
        </authorList>
    </citation>
    <scope>NUCLEOTIDE SEQUENCE [LARGE SCALE GENOMIC DNA]</scope>
    <source>
        <strain evidence="1">SCS5</strain>
    </source>
</reference>
<dbReference type="Pfam" id="PF02597">
    <property type="entry name" value="ThiS"/>
    <property type="match status" value="1"/>
</dbReference>
<evidence type="ECO:0000313" key="1">
    <source>
        <dbReference type="EMBL" id="TGK17568.1"/>
    </source>
</evidence>
<dbReference type="CDD" id="cd00754">
    <property type="entry name" value="Ubl_MoaD"/>
    <property type="match status" value="1"/>
</dbReference>
<accession>A0A4R9GMU2</accession>
<gene>
    <name evidence="1" type="ORF">EHO61_13455</name>
</gene>
<sequence>MKDYFPAMEELFVKSGSTIAELRSSLEVRNPSASRLLRVSRFAVNQEIVEDAYSLSDGQSVAVLPPSSGG</sequence>
<keyword evidence="2" id="KW-1185">Reference proteome</keyword>
<evidence type="ECO:0000313" key="2">
    <source>
        <dbReference type="Proteomes" id="UP000297855"/>
    </source>
</evidence>
<dbReference type="EMBL" id="RQEV01000012">
    <property type="protein sequence ID" value="TGK17568.1"/>
    <property type="molecule type" value="Genomic_DNA"/>
</dbReference>
<dbReference type="AlphaFoldDB" id="A0A4R9GMU2"/>
<organism evidence="1 2">
    <name type="scientific">Leptospira fluminis</name>
    <dbReference type="NCBI Taxonomy" id="2484979"/>
    <lineage>
        <taxon>Bacteria</taxon>
        <taxon>Pseudomonadati</taxon>
        <taxon>Spirochaetota</taxon>
        <taxon>Spirochaetia</taxon>
        <taxon>Leptospirales</taxon>
        <taxon>Leptospiraceae</taxon>
        <taxon>Leptospira</taxon>
    </lineage>
</organism>
<proteinExistence type="predicted"/>
<dbReference type="Gene3D" id="3.10.20.30">
    <property type="match status" value="1"/>
</dbReference>
<protein>
    <submittedName>
        <fullName evidence="1">MoaD/ThiS family protein</fullName>
    </submittedName>
</protein>